<sequence>MFSWGFKEESQSMPYTSPSPTSFGRGSPEGDSGDGDSEYEDPNLRRGRPRADVVNSLIFKGTMSGSSIRCEVCNRVFPREKSLQAHMRTHTGERPYNCDYPGCDKAFCQSGQLKTHQRLHTGEKPFMCSEQGCPSRFTHANRHCAEHPYATLVRIKLDGSLQDLMALRDQETNNAVREWLDLQIAVRQERCGRGGRSKKKRLFSEDTDSQSSSPDSKMQMITNNNEYKVPEQTEPMTNGHIPSMTHEQMYQPQIKTEIKYEPAIDNNQYFPQVSEYKTPMYYNDYNQYPMYNMQPVQNDYQDMHHQHHYVPQEDYKIHKDPFYNVQPVEMYNNMEPANVEYSITELQPATAPIKTEKQEGEMTLSQNADKWISALALVELSHGEL</sequence>
<evidence type="ECO:0000256" key="4">
    <source>
        <dbReference type="ARBA" id="ARBA00022833"/>
    </source>
</evidence>
<dbReference type="FunFam" id="3.30.160.60:FF:000474">
    <property type="entry name" value="zinc finger protein 367"/>
    <property type="match status" value="1"/>
</dbReference>
<name>A0AA88XTT4_PINIB</name>
<evidence type="ECO:0000313" key="8">
    <source>
        <dbReference type="EMBL" id="KAK3090262.1"/>
    </source>
</evidence>
<dbReference type="SUPFAM" id="SSF57667">
    <property type="entry name" value="beta-beta-alpha zinc fingers"/>
    <property type="match status" value="1"/>
</dbReference>
<evidence type="ECO:0000256" key="1">
    <source>
        <dbReference type="ARBA" id="ARBA00022723"/>
    </source>
</evidence>
<accession>A0AA88XTT4</accession>
<evidence type="ECO:0000256" key="5">
    <source>
        <dbReference type="PROSITE-ProRule" id="PRU00042"/>
    </source>
</evidence>
<dbReference type="Pfam" id="PF00096">
    <property type="entry name" value="zf-C2H2"/>
    <property type="match status" value="2"/>
</dbReference>
<keyword evidence="3 5" id="KW-0863">Zinc-finger</keyword>
<proteinExistence type="predicted"/>
<feature type="compositionally biased region" description="Polar residues" evidence="6">
    <location>
        <begin position="209"/>
        <end position="220"/>
    </location>
</feature>
<dbReference type="GO" id="GO:0005667">
    <property type="term" value="C:transcription regulator complex"/>
    <property type="evidence" value="ECO:0007669"/>
    <property type="project" value="TreeGrafter"/>
</dbReference>
<dbReference type="SMART" id="SM00355">
    <property type="entry name" value="ZnF_C2H2"/>
    <property type="match status" value="3"/>
</dbReference>
<evidence type="ECO:0000313" key="9">
    <source>
        <dbReference type="Proteomes" id="UP001186944"/>
    </source>
</evidence>
<dbReference type="InterPro" id="IPR036236">
    <property type="entry name" value="Znf_C2H2_sf"/>
</dbReference>
<dbReference type="GO" id="GO:0000978">
    <property type="term" value="F:RNA polymerase II cis-regulatory region sequence-specific DNA binding"/>
    <property type="evidence" value="ECO:0007669"/>
    <property type="project" value="TreeGrafter"/>
</dbReference>
<dbReference type="EMBL" id="VSWD01000010">
    <property type="protein sequence ID" value="KAK3090262.1"/>
    <property type="molecule type" value="Genomic_DNA"/>
</dbReference>
<dbReference type="AlphaFoldDB" id="A0AA88XTT4"/>
<feature type="domain" description="C2H2-type" evidence="7">
    <location>
        <begin position="68"/>
        <end position="95"/>
    </location>
</feature>
<feature type="region of interest" description="Disordered" evidence="6">
    <location>
        <begin position="1"/>
        <end position="47"/>
    </location>
</feature>
<feature type="compositionally biased region" description="Acidic residues" evidence="6">
    <location>
        <begin position="31"/>
        <end position="41"/>
    </location>
</feature>
<evidence type="ECO:0000256" key="6">
    <source>
        <dbReference type="SAM" id="MobiDB-lite"/>
    </source>
</evidence>
<keyword evidence="4" id="KW-0862">Zinc</keyword>
<dbReference type="PROSITE" id="PS00028">
    <property type="entry name" value="ZINC_FINGER_C2H2_1"/>
    <property type="match status" value="2"/>
</dbReference>
<keyword evidence="9" id="KW-1185">Reference proteome</keyword>
<keyword evidence="1" id="KW-0479">Metal-binding</keyword>
<dbReference type="InterPro" id="IPR013087">
    <property type="entry name" value="Znf_C2H2_type"/>
</dbReference>
<organism evidence="8 9">
    <name type="scientific">Pinctada imbricata</name>
    <name type="common">Atlantic pearl-oyster</name>
    <name type="synonym">Pinctada martensii</name>
    <dbReference type="NCBI Taxonomy" id="66713"/>
    <lineage>
        <taxon>Eukaryota</taxon>
        <taxon>Metazoa</taxon>
        <taxon>Spiralia</taxon>
        <taxon>Lophotrochozoa</taxon>
        <taxon>Mollusca</taxon>
        <taxon>Bivalvia</taxon>
        <taxon>Autobranchia</taxon>
        <taxon>Pteriomorphia</taxon>
        <taxon>Pterioida</taxon>
        <taxon>Pterioidea</taxon>
        <taxon>Pteriidae</taxon>
        <taxon>Pinctada</taxon>
    </lineage>
</organism>
<dbReference type="PROSITE" id="PS50157">
    <property type="entry name" value="ZINC_FINGER_C2H2_2"/>
    <property type="match status" value="2"/>
</dbReference>
<feature type="domain" description="C2H2-type" evidence="7">
    <location>
        <begin position="96"/>
        <end position="125"/>
    </location>
</feature>
<reference evidence="8" key="1">
    <citation type="submission" date="2019-08" db="EMBL/GenBank/DDBJ databases">
        <title>The improved chromosome-level genome for the pearl oyster Pinctada fucata martensii using PacBio sequencing and Hi-C.</title>
        <authorList>
            <person name="Zheng Z."/>
        </authorList>
    </citation>
    <scope>NUCLEOTIDE SEQUENCE</scope>
    <source>
        <strain evidence="8">ZZ-2019</strain>
        <tissue evidence="8">Adductor muscle</tissue>
    </source>
</reference>
<protein>
    <recommendedName>
        <fullName evidence="7">C2H2-type domain-containing protein</fullName>
    </recommendedName>
</protein>
<dbReference type="GO" id="GO:0031519">
    <property type="term" value="C:PcG protein complex"/>
    <property type="evidence" value="ECO:0007669"/>
    <property type="project" value="TreeGrafter"/>
</dbReference>
<dbReference type="GO" id="GO:0008270">
    <property type="term" value="F:zinc ion binding"/>
    <property type="evidence" value="ECO:0007669"/>
    <property type="project" value="UniProtKB-KW"/>
</dbReference>
<dbReference type="PANTHER" id="PTHR14003">
    <property type="entry name" value="TRANSCRIPTIONAL REPRESSOR PROTEIN YY"/>
    <property type="match status" value="1"/>
</dbReference>
<gene>
    <name evidence="8" type="ORF">FSP39_010495</name>
</gene>
<feature type="compositionally biased region" description="Polar residues" evidence="6">
    <location>
        <begin position="11"/>
        <end position="24"/>
    </location>
</feature>
<dbReference type="GO" id="GO:0000981">
    <property type="term" value="F:DNA-binding transcription factor activity, RNA polymerase II-specific"/>
    <property type="evidence" value="ECO:0007669"/>
    <property type="project" value="TreeGrafter"/>
</dbReference>
<comment type="caution">
    <text evidence="8">The sequence shown here is derived from an EMBL/GenBank/DDBJ whole genome shotgun (WGS) entry which is preliminary data.</text>
</comment>
<evidence type="ECO:0000256" key="2">
    <source>
        <dbReference type="ARBA" id="ARBA00022737"/>
    </source>
</evidence>
<feature type="compositionally biased region" description="Basic and acidic residues" evidence="6">
    <location>
        <begin position="1"/>
        <end position="10"/>
    </location>
</feature>
<dbReference type="Proteomes" id="UP001186944">
    <property type="component" value="Unassembled WGS sequence"/>
</dbReference>
<keyword evidence="2" id="KW-0677">Repeat</keyword>
<dbReference type="Gene3D" id="3.30.160.60">
    <property type="entry name" value="Classic Zinc Finger"/>
    <property type="match status" value="2"/>
</dbReference>
<evidence type="ECO:0000256" key="3">
    <source>
        <dbReference type="ARBA" id="ARBA00022771"/>
    </source>
</evidence>
<evidence type="ECO:0000259" key="7">
    <source>
        <dbReference type="PROSITE" id="PS50157"/>
    </source>
</evidence>
<feature type="region of interest" description="Disordered" evidence="6">
    <location>
        <begin position="191"/>
        <end position="220"/>
    </location>
</feature>
<dbReference type="GO" id="GO:0000785">
    <property type="term" value="C:chromatin"/>
    <property type="evidence" value="ECO:0007669"/>
    <property type="project" value="TreeGrafter"/>
</dbReference>
<dbReference type="PANTHER" id="PTHR14003:SF26">
    <property type="entry name" value="ZINC FINGER PROTEIN 367"/>
    <property type="match status" value="1"/>
</dbReference>